<protein>
    <submittedName>
        <fullName evidence="1">Uncharacterized protein</fullName>
    </submittedName>
</protein>
<accession>A0A9W9JNP2</accession>
<organism evidence="1 2">
    <name type="scientific">Penicillium cf. griseofulvum</name>
    <dbReference type="NCBI Taxonomy" id="2972120"/>
    <lineage>
        <taxon>Eukaryota</taxon>
        <taxon>Fungi</taxon>
        <taxon>Dikarya</taxon>
        <taxon>Ascomycota</taxon>
        <taxon>Pezizomycotina</taxon>
        <taxon>Eurotiomycetes</taxon>
        <taxon>Eurotiomycetidae</taxon>
        <taxon>Eurotiales</taxon>
        <taxon>Aspergillaceae</taxon>
        <taxon>Penicillium</taxon>
    </lineage>
</organism>
<sequence length="129" mass="14931">SYPLRNIQVNVTHTDLTLIFAHNYVTSQPRNTSTDLHMNDLSLNFEGLWRYGPVMHKVTKYDLVGRPDYSLWYGYEEDVAEVFSLLVHLFRTAANMSPVQSKKTSVQTHSKESSGFSYMEFDMDVEEDV</sequence>
<keyword evidence="2" id="KW-1185">Reference proteome</keyword>
<evidence type="ECO:0000313" key="2">
    <source>
        <dbReference type="Proteomes" id="UP001150879"/>
    </source>
</evidence>
<comment type="caution">
    <text evidence="1">The sequence shown here is derived from an EMBL/GenBank/DDBJ whole genome shotgun (WGS) entry which is preliminary data.</text>
</comment>
<reference evidence="1" key="1">
    <citation type="submission" date="2022-11" db="EMBL/GenBank/DDBJ databases">
        <authorList>
            <person name="Petersen C."/>
        </authorList>
    </citation>
    <scope>NUCLEOTIDE SEQUENCE</scope>
    <source>
        <strain evidence="1">IBT 16849</strain>
    </source>
</reference>
<gene>
    <name evidence="1" type="ORF">N7472_005489</name>
</gene>
<dbReference type="EMBL" id="JAPQKP010000003">
    <property type="protein sequence ID" value="KAJ5200285.1"/>
    <property type="molecule type" value="Genomic_DNA"/>
</dbReference>
<dbReference type="AlphaFoldDB" id="A0A9W9JNP2"/>
<evidence type="ECO:0000313" key="1">
    <source>
        <dbReference type="EMBL" id="KAJ5200285.1"/>
    </source>
</evidence>
<feature type="non-terminal residue" evidence="1">
    <location>
        <position position="1"/>
    </location>
</feature>
<name>A0A9W9JNP2_9EURO</name>
<reference evidence="1" key="2">
    <citation type="journal article" date="2023" name="IMA Fungus">
        <title>Comparative genomic study of the Penicillium genus elucidates a diverse pangenome and 15 lateral gene transfer events.</title>
        <authorList>
            <person name="Petersen C."/>
            <person name="Sorensen T."/>
            <person name="Nielsen M.R."/>
            <person name="Sondergaard T.E."/>
            <person name="Sorensen J.L."/>
            <person name="Fitzpatrick D.A."/>
            <person name="Frisvad J.C."/>
            <person name="Nielsen K.L."/>
        </authorList>
    </citation>
    <scope>NUCLEOTIDE SEQUENCE</scope>
    <source>
        <strain evidence="1">IBT 16849</strain>
    </source>
</reference>
<proteinExistence type="predicted"/>
<dbReference type="Proteomes" id="UP001150879">
    <property type="component" value="Unassembled WGS sequence"/>
</dbReference>